<comment type="cofactor">
    <cofactor evidence="1">
        <name>Fe(3+)</name>
        <dbReference type="ChEBI" id="CHEBI:29034"/>
    </cofactor>
</comment>
<keyword evidence="4" id="KW-1185">Reference proteome</keyword>
<evidence type="ECO:0000313" key="4">
    <source>
        <dbReference type="Proteomes" id="UP000002217"/>
    </source>
</evidence>
<dbReference type="Pfam" id="PF21349">
    <property type="entry name" value="RUBY_RBDX"/>
    <property type="match status" value="1"/>
</dbReference>
<evidence type="ECO:0000256" key="1">
    <source>
        <dbReference type="ARBA" id="ARBA00001965"/>
    </source>
</evidence>
<dbReference type="RefSeq" id="WP_015757130.1">
    <property type="nucleotide sequence ID" value="NC_013216.1"/>
</dbReference>
<dbReference type="KEGG" id="dae:Dtox_1556"/>
<accession>C8VW66</accession>
<dbReference type="AlphaFoldDB" id="C8VW66"/>
<dbReference type="SUPFAM" id="SSF57802">
    <property type="entry name" value="Rubredoxin-like"/>
    <property type="match status" value="1"/>
</dbReference>
<dbReference type="Gene3D" id="2.20.28.10">
    <property type="match status" value="1"/>
</dbReference>
<name>C8VW66_DESAS</name>
<organism evidence="3 4">
    <name type="scientific">Desulfofarcimen acetoxidans (strain ATCC 49208 / DSM 771 / KCTC 5769 / VKM B-1644 / 5575)</name>
    <name type="common">Desulfotomaculum acetoxidans</name>
    <dbReference type="NCBI Taxonomy" id="485916"/>
    <lineage>
        <taxon>Bacteria</taxon>
        <taxon>Bacillati</taxon>
        <taxon>Bacillota</taxon>
        <taxon>Clostridia</taxon>
        <taxon>Eubacteriales</taxon>
        <taxon>Peptococcaceae</taxon>
        <taxon>Desulfofarcimen</taxon>
    </lineage>
</organism>
<dbReference type="EMBL" id="CP001720">
    <property type="protein sequence ID" value="ACV62418.1"/>
    <property type="molecule type" value="Genomic_DNA"/>
</dbReference>
<dbReference type="HOGENOM" id="CLU_202417_0_0_9"/>
<dbReference type="STRING" id="485916.Dtox_1556"/>
<protein>
    <recommendedName>
        <fullName evidence="2">Rubrerythrin rubredoxin-like domain-containing protein</fullName>
    </recommendedName>
</protein>
<proteinExistence type="predicted"/>
<dbReference type="InterPro" id="IPR048574">
    <property type="entry name" value="RUBY_RBDX"/>
</dbReference>
<gene>
    <name evidence="3" type="ordered locus">Dtox_1556</name>
</gene>
<dbReference type="Proteomes" id="UP000002217">
    <property type="component" value="Chromosome"/>
</dbReference>
<reference evidence="3 4" key="1">
    <citation type="journal article" date="2009" name="Stand. Genomic Sci.">
        <title>Complete genome sequence of Desulfotomaculum acetoxidans type strain (5575).</title>
        <authorList>
            <person name="Spring S."/>
            <person name="Lapidus A."/>
            <person name="Schroder M."/>
            <person name="Gleim D."/>
            <person name="Sims D."/>
            <person name="Meincke L."/>
            <person name="Glavina Del Rio T."/>
            <person name="Tice H."/>
            <person name="Copeland A."/>
            <person name="Cheng J.F."/>
            <person name="Lucas S."/>
            <person name="Chen F."/>
            <person name="Nolan M."/>
            <person name="Bruce D."/>
            <person name="Goodwin L."/>
            <person name="Pitluck S."/>
            <person name="Ivanova N."/>
            <person name="Mavromatis K."/>
            <person name="Mikhailova N."/>
            <person name="Pati A."/>
            <person name="Chen A."/>
            <person name="Palaniappan K."/>
            <person name="Land M."/>
            <person name="Hauser L."/>
            <person name="Chang Y.J."/>
            <person name="Jeffries C.D."/>
            <person name="Chain P."/>
            <person name="Saunders E."/>
            <person name="Brettin T."/>
            <person name="Detter J.C."/>
            <person name="Goker M."/>
            <person name="Bristow J."/>
            <person name="Eisen J.A."/>
            <person name="Markowitz V."/>
            <person name="Hugenholtz P."/>
            <person name="Kyrpides N.C."/>
            <person name="Klenk H.P."/>
            <person name="Han C."/>
        </authorList>
    </citation>
    <scope>NUCLEOTIDE SEQUENCE [LARGE SCALE GENOMIC DNA]</scope>
    <source>
        <strain evidence="4">ATCC 49208 / DSM 771 / VKM B-1644</strain>
    </source>
</reference>
<evidence type="ECO:0000259" key="2">
    <source>
        <dbReference type="Pfam" id="PF21349"/>
    </source>
</evidence>
<evidence type="ECO:0000313" key="3">
    <source>
        <dbReference type="EMBL" id="ACV62418.1"/>
    </source>
</evidence>
<feature type="domain" description="Rubrerythrin rubredoxin-like" evidence="2">
    <location>
        <begin position="3"/>
        <end position="29"/>
    </location>
</feature>
<dbReference type="eggNOG" id="COG1592">
    <property type="taxonomic scope" value="Bacteria"/>
</dbReference>
<sequence>MNWKCDNCGYTFESDADKLPEKCPSCQQKCTFLNITCYTPECQIPQGTGIDPRIGKKN</sequence>